<dbReference type="SUPFAM" id="SSF53756">
    <property type="entry name" value="UDP-Glycosyltransferase/glycogen phosphorylase"/>
    <property type="match status" value="1"/>
</dbReference>
<gene>
    <name evidence="3" type="ORF">H7T88_26620</name>
</gene>
<organism evidence="3 4">
    <name type="scientific">Paenibacillus cucumis</name>
    <name type="common">ex Kampfer et al. 2016</name>
    <dbReference type="NCBI Taxonomy" id="1776858"/>
    <lineage>
        <taxon>Bacteria</taxon>
        <taxon>Bacillati</taxon>
        <taxon>Bacillota</taxon>
        <taxon>Bacilli</taxon>
        <taxon>Bacillales</taxon>
        <taxon>Paenibacillaceae</taxon>
        <taxon>Paenibacillus</taxon>
    </lineage>
</organism>
<dbReference type="PANTHER" id="PTHR12526">
    <property type="entry name" value="GLYCOSYLTRANSFERASE"/>
    <property type="match status" value="1"/>
</dbReference>
<dbReference type="CDD" id="cd03801">
    <property type="entry name" value="GT4_PimA-like"/>
    <property type="match status" value="1"/>
</dbReference>
<reference evidence="3 4" key="1">
    <citation type="submission" date="2020-08" db="EMBL/GenBank/DDBJ databases">
        <title>Fungal Genomes of the International Space Station.</title>
        <authorList>
            <person name="Seuylemezian A."/>
            <person name="Singh N.K."/>
            <person name="Wood J."/>
            <person name="Venkateswaran K."/>
        </authorList>
    </citation>
    <scope>NUCLEOTIDE SEQUENCE [LARGE SCALE GENOMIC DNA]</scope>
    <source>
        <strain evidence="3 4">S/N-304-OC-R4</strain>
    </source>
</reference>
<dbReference type="Proteomes" id="UP000706031">
    <property type="component" value="Unassembled WGS sequence"/>
</dbReference>
<dbReference type="Pfam" id="PF13439">
    <property type="entry name" value="Glyco_transf_4"/>
    <property type="match status" value="1"/>
</dbReference>
<dbReference type="EMBL" id="JACLIC010000050">
    <property type="protein sequence ID" value="MBY0206803.1"/>
    <property type="molecule type" value="Genomic_DNA"/>
</dbReference>
<dbReference type="Gene3D" id="3.40.50.2000">
    <property type="entry name" value="Glycogen Phosphorylase B"/>
    <property type="match status" value="2"/>
</dbReference>
<name>A0ABS7KRT9_9BACL</name>
<feature type="domain" description="Glycosyltransferase subfamily 4-like N-terminal" evidence="2">
    <location>
        <begin position="14"/>
        <end position="181"/>
    </location>
</feature>
<sequence>MRLALISHTSALAGAERMLLNMANYLSKCSENVEVFIFAHGNGPLEKQCELMGLNYIKLDNTLPWYLFVKDNLSELTEHWKNVNVSKEELKQYFLNLGIECVVINTLTNLPGILASNELKIPSVLWIHGIIDSMTLGNESQFKLTCDHVLIGGASKIICPSNWVKEHYEFYRSDITVIPNFTEVPSSFTPFPAKDSFVFSCLNTWNSIKGIDLLIEAASILKQRGRSFVLNLYGDGPDELYFKNLVVEKNLDEIVTFNPRVSDVSSIYYNSHALITASLVESFGMTLIEAMAHGRPVIASKVGGHVDIIMDMENGIFSKSVNPLSFAEQMEWALDNIDKLEIIGMNAYEFVREKYSEERVATTFIEIVKHSLNSEKGFDLKIPFVTMIEMFNLTLGSPLELSGENTDVLVQVVEPLMVGSPQMPVKIKSFKTYELISPIENMDKIEFFIGTHSKPVAGELVLKICYNGISIRESSVRLEDVKDNSWVPFTFSSIKNLANKKISFLLTLISNDEISIYEDVQKTKMNRILSKFRRSGIICCRIQA</sequence>
<evidence type="ECO:0000259" key="1">
    <source>
        <dbReference type="Pfam" id="PF00534"/>
    </source>
</evidence>
<accession>A0ABS7KRT9</accession>
<keyword evidence="4" id="KW-1185">Reference proteome</keyword>
<evidence type="ECO:0000313" key="4">
    <source>
        <dbReference type="Proteomes" id="UP000706031"/>
    </source>
</evidence>
<evidence type="ECO:0000313" key="3">
    <source>
        <dbReference type="EMBL" id="MBY0206803.1"/>
    </source>
</evidence>
<feature type="domain" description="Glycosyl transferase family 1" evidence="1">
    <location>
        <begin position="194"/>
        <end position="349"/>
    </location>
</feature>
<dbReference type="InterPro" id="IPR028098">
    <property type="entry name" value="Glyco_trans_4-like_N"/>
</dbReference>
<proteinExistence type="predicted"/>
<dbReference type="InterPro" id="IPR001296">
    <property type="entry name" value="Glyco_trans_1"/>
</dbReference>
<protein>
    <submittedName>
        <fullName evidence="3">Glycosyltransferase family 4 protein</fullName>
    </submittedName>
</protein>
<dbReference type="RefSeq" id="WP_221791360.1">
    <property type="nucleotide sequence ID" value="NZ_JACLIC010000050.1"/>
</dbReference>
<dbReference type="Pfam" id="PF00534">
    <property type="entry name" value="Glycos_transf_1"/>
    <property type="match status" value="1"/>
</dbReference>
<evidence type="ECO:0000259" key="2">
    <source>
        <dbReference type="Pfam" id="PF13439"/>
    </source>
</evidence>
<comment type="caution">
    <text evidence="3">The sequence shown here is derived from an EMBL/GenBank/DDBJ whole genome shotgun (WGS) entry which is preliminary data.</text>
</comment>